<dbReference type="FunFam" id="3.30.160.60:FF:000125">
    <property type="entry name" value="Putative zinc finger protein 143"/>
    <property type="match status" value="1"/>
</dbReference>
<feature type="compositionally biased region" description="Polar residues" evidence="10">
    <location>
        <begin position="428"/>
        <end position="443"/>
    </location>
</feature>
<feature type="region of interest" description="Disordered" evidence="10">
    <location>
        <begin position="419"/>
        <end position="443"/>
    </location>
</feature>
<feature type="compositionally biased region" description="Low complexity" evidence="10">
    <location>
        <begin position="369"/>
        <end position="390"/>
    </location>
</feature>
<dbReference type="Pfam" id="PF00096">
    <property type="entry name" value="zf-C2H2"/>
    <property type="match status" value="4"/>
</dbReference>
<evidence type="ECO:0000313" key="13">
    <source>
        <dbReference type="Proteomes" id="UP001140453"/>
    </source>
</evidence>
<keyword evidence="7" id="KW-0804">Transcription</keyword>
<dbReference type="FunFam" id="3.30.160.60:FF:000464">
    <property type="entry name" value="Zinc finger and SCAN domain containing 25"/>
    <property type="match status" value="1"/>
</dbReference>
<evidence type="ECO:0000256" key="10">
    <source>
        <dbReference type="SAM" id="MobiDB-lite"/>
    </source>
</evidence>
<keyword evidence="6" id="KW-0805">Transcription regulation</keyword>
<dbReference type="SUPFAM" id="SSF57667">
    <property type="entry name" value="beta-beta-alpha zinc fingers"/>
    <property type="match status" value="2"/>
</dbReference>
<evidence type="ECO:0000256" key="1">
    <source>
        <dbReference type="ARBA" id="ARBA00006991"/>
    </source>
</evidence>
<dbReference type="PANTHER" id="PTHR14003:SF20">
    <property type="entry name" value="FINGER DOMAIN PROTEIN, PUTATIVE (AFU_ORTHOLOGUE AFUA_4G10380)-RELATED"/>
    <property type="match status" value="1"/>
</dbReference>
<reference evidence="12" key="1">
    <citation type="submission" date="2022-10" db="EMBL/GenBank/DDBJ databases">
        <title>Tapping the CABI collections for fungal endophytes: first genome assemblies for Collariella, Neodidymelliopsis, Ascochyta clinopodiicola, Didymella pomorum, Didymosphaeria variabile, Neocosmospora piperis and Neocucurbitaria cava.</title>
        <authorList>
            <person name="Hill R."/>
        </authorList>
    </citation>
    <scope>NUCLEOTIDE SEQUENCE</scope>
    <source>
        <strain evidence="12">IMI 355082</strain>
    </source>
</reference>
<dbReference type="PROSITE" id="PS00028">
    <property type="entry name" value="ZINC_FINGER_C2H2_1"/>
    <property type="match status" value="4"/>
</dbReference>
<comment type="similarity">
    <text evidence="1">Belongs to the krueppel C2H2-type zinc-finger protein family.</text>
</comment>
<feature type="compositionally biased region" description="Polar residues" evidence="10">
    <location>
        <begin position="347"/>
        <end position="358"/>
    </location>
</feature>
<gene>
    <name evidence="12" type="ORF">N0V93_002886</name>
</gene>
<feature type="compositionally biased region" description="Basic and acidic residues" evidence="10">
    <location>
        <begin position="38"/>
        <end position="50"/>
    </location>
</feature>
<evidence type="ECO:0000256" key="6">
    <source>
        <dbReference type="ARBA" id="ARBA00023015"/>
    </source>
</evidence>
<comment type="caution">
    <text evidence="12">The sequence shown here is derived from an EMBL/GenBank/DDBJ whole genome shotgun (WGS) entry which is preliminary data.</text>
</comment>
<feature type="domain" description="C2H2-type" evidence="11">
    <location>
        <begin position="202"/>
        <end position="231"/>
    </location>
</feature>
<feature type="compositionally biased region" description="Low complexity" evidence="10">
    <location>
        <begin position="319"/>
        <end position="328"/>
    </location>
</feature>
<dbReference type="Gene3D" id="3.30.160.60">
    <property type="entry name" value="Classic Zinc Finger"/>
    <property type="match status" value="4"/>
</dbReference>
<feature type="region of interest" description="Disordered" evidence="10">
    <location>
        <begin position="1"/>
        <end position="116"/>
    </location>
</feature>
<evidence type="ECO:0000256" key="4">
    <source>
        <dbReference type="ARBA" id="ARBA00022771"/>
    </source>
</evidence>
<dbReference type="FunFam" id="3.30.160.60:FF:002343">
    <property type="entry name" value="Zinc finger protein 33A"/>
    <property type="match status" value="1"/>
</dbReference>
<evidence type="ECO:0000256" key="3">
    <source>
        <dbReference type="ARBA" id="ARBA00022737"/>
    </source>
</evidence>
<accession>A0A9W9CYL9</accession>
<dbReference type="GO" id="GO:0000978">
    <property type="term" value="F:RNA polymerase II cis-regulatory region sequence-specific DNA binding"/>
    <property type="evidence" value="ECO:0007669"/>
    <property type="project" value="TreeGrafter"/>
</dbReference>
<dbReference type="GO" id="GO:0000981">
    <property type="term" value="F:DNA-binding transcription factor activity, RNA polymerase II-specific"/>
    <property type="evidence" value="ECO:0007669"/>
    <property type="project" value="UniProtKB-ARBA"/>
</dbReference>
<evidence type="ECO:0000256" key="2">
    <source>
        <dbReference type="ARBA" id="ARBA00022723"/>
    </source>
</evidence>
<dbReference type="AlphaFoldDB" id="A0A9W9CYL9"/>
<feature type="domain" description="C2H2-type" evidence="11">
    <location>
        <begin position="116"/>
        <end position="143"/>
    </location>
</feature>
<evidence type="ECO:0000259" key="11">
    <source>
        <dbReference type="PROSITE" id="PS50157"/>
    </source>
</evidence>
<proteinExistence type="inferred from homology"/>
<dbReference type="PANTHER" id="PTHR14003">
    <property type="entry name" value="TRANSCRIPTIONAL REPRESSOR PROTEIN YY"/>
    <property type="match status" value="1"/>
</dbReference>
<evidence type="ECO:0000256" key="5">
    <source>
        <dbReference type="ARBA" id="ARBA00022833"/>
    </source>
</evidence>
<dbReference type="GO" id="GO:0005667">
    <property type="term" value="C:transcription regulator complex"/>
    <property type="evidence" value="ECO:0007669"/>
    <property type="project" value="TreeGrafter"/>
</dbReference>
<feature type="compositionally biased region" description="Low complexity" evidence="10">
    <location>
        <begin position="280"/>
        <end position="291"/>
    </location>
</feature>
<evidence type="ECO:0000256" key="9">
    <source>
        <dbReference type="PROSITE-ProRule" id="PRU00042"/>
    </source>
</evidence>
<evidence type="ECO:0000256" key="7">
    <source>
        <dbReference type="ARBA" id="ARBA00023163"/>
    </source>
</evidence>
<feature type="compositionally biased region" description="Basic and acidic residues" evidence="10">
    <location>
        <begin position="228"/>
        <end position="238"/>
    </location>
</feature>
<evidence type="ECO:0000313" key="12">
    <source>
        <dbReference type="EMBL" id="KAJ4393671.1"/>
    </source>
</evidence>
<feature type="domain" description="C2H2-type" evidence="11">
    <location>
        <begin position="144"/>
        <end position="173"/>
    </location>
</feature>
<keyword evidence="8" id="KW-0539">Nucleus</keyword>
<evidence type="ECO:0000256" key="8">
    <source>
        <dbReference type="ARBA" id="ARBA00023242"/>
    </source>
</evidence>
<feature type="compositionally biased region" description="Polar residues" evidence="10">
    <location>
        <begin position="51"/>
        <end position="64"/>
    </location>
</feature>
<keyword evidence="13" id="KW-1185">Reference proteome</keyword>
<keyword evidence="2" id="KW-0479">Metal-binding</keyword>
<keyword evidence="5" id="KW-0862">Zinc</keyword>
<name>A0A9W9CYL9_9PEZI</name>
<organism evidence="12 13">
    <name type="scientific">Gnomoniopsis smithogilvyi</name>
    <dbReference type="NCBI Taxonomy" id="1191159"/>
    <lineage>
        <taxon>Eukaryota</taxon>
        <taxon>Fungi</taxon>
        <taxon>Dikarya</taxon>
        <taxon>Ascomycota</taxon>
        <taxon>Pezizomycotina</taxon>
        <taxon>Sordariomycetes</taxon>
        <taxon>Sordariomycetidae</taxon>
        <taxon>Diaporthales</taxon>
        <taxon>Gnomoniaceae</taxon>
        <taxon>Gnomoniopsis</taxon>
    </lineage>
</organism>
<feature type="region of interest" description="Disordered" evidence="10">
    <location>
        <begin position="219"/>
        <end position="390"/>
    </location>
</feature>
<feature type="compositionally biased region" description="Low complexity" evidence="10">
    <location>
        <begin position="22"/>
        <end position="32"/>
    </location>
</feature>
<dbReference type="SMART" id="SM00355">
    <property type="entry name" value="ZnF_C2H2"/>
    <property type="match status" value="4"/>
</dbReference>
<dbReference type="Proteomes" id="UP001140453">
    <property type="component" value="Unassembled WGS sequence"/>
</dbReference>
<dbReference type="EMBL" id="JAPEVB010000002">
    <property type="protein sequence ID" value="KAJ4393671.1"/>
    <property type="molecule type" value="Genomic_DNA"/>
</dbReference>
<feature type="compositionally biased region" description="Low complexity" evidence="10">
    <location>
        <begin position="239"/>
        <end position="254"/>
    </location>
</feature>
<dbReference type="GO" id="GO:0008270">
    <property type="term" value="F:zinc ion binding"/>
    <property type="evidence" value="ECO:0007669"/>
    <property type="project" value="UniProtKB-KW"/>
</dbReference>
<keyword evidence="4 9" id="KW-0863">Zinc-finger</keyword>
<feature type="compositionally biased region" description="Polar residues" evidence="10">
    <location>
        <begin position="265"/>
        <end position="279"/>
    </location>
</feature>
<keyword evidence="3" id="KW-0677">Repeat</keyword>
<protein>
    <recommendedName>
        <fullName evidence="11">C2H2-type domain-containing protein</fullName>
    </recommendedName>
</protein>
<sequence>MGITNMLNQKGAVSAMQPAPGQMLEQPMTQQLPPLPLERADSPHGSEHSRYSQPPMNQLQNSRPYGSPSAMHAPLHMPEPNMAPTGMAFPQMAPDMSYGPPQPARPEPAQQAPKAYPCSTCGKGFARRSDLARHERIHTGVRPHVCDYPNCGKQFIQRSALTVHQRVHTGEKPHMCERCGKPFSDSSSLARHRRIHSGKRPYKCPYATCQKTFTRRTTLTRHQNHHTGTVEEAARETAEALARNANNARSASARPTHSEGEHVSNHGSPMSTPSPNQRNMSMSPSAEMAAANGMQHPYNGNSSLPAHMRNDLHTGAPVATTSASFSTSVRPTSHPNAYGGAPPPTTLEPNIENSQSPGSAAGSPHMSTASWASPAHVASPSHSNSGGSNSYVYPDPNDAYAANAAAQGQLFYTGALGMQRTGSAEPGAQQNYKPRQQNELWAA</sequence>
<dbReference type="InterPro" id="IPR036236">
    <property type="entry name" value="Znf_C2H2_sf"/>
</dbReference>
<dbReference type="OrthoDB" id="3437960at2759"/>
<dbReference type="GO" id="GO:0000785">
    <property type="term" value="C:chromatin"/>
    <property type="evidence" value="ECO:0007669"/>
    <property type="project" value="TreeGrafter"/>
</dbReference>
<dbReference type="PROSITE" id="PS50157">
    <property type="entry name" value="ZINC_FINGER_C2H2_2"/>
    <property type="match status" value="4"/>
</dbReference>
<feature type="domain" description="C2H2-type" evidence="11">
    <location>
        <begin position="174"/>
        <end position="201"/>
    </location>
</feature>
<dbReference type="InterPro" id="IPR013087">
    <property type="entry name" value="Znf_C2H2_type"/>
</dbReference>